<dbReference type="GO" id="GO:0009055">
    <property type="term" value="F:electron transfer activity"/>
    <property type="evidence" value="ECO:0007669"/>
    <property type="project" value="InterPro"/>
</dbReference>
<evidence type="ECO:0000256" key="2">
    <source>
        <dbReference type="SAM" id="SignalP"/>
    </source>
</evidence>
<feature type="transmembrane region" description="Helical" evidence="1">
    <location>
        <begin position="119"/>
        <end position="140"/>
    </location>
</feature>
<keyword evidence="2" id="KW-0732">Signal</keyword>
<evidence type="ECO:0008006" key="5">
    <source>
        <dbReference type="Google" id="ProtNLM"/>
    </source>
</evidence>
<dbReference type="Proteomes" id="UP000262325">
    <property type="component" value="Unassembled WGS sequence"/>
</dbReference>
<keyword evidence="1" id="KW-0812">Transmembrane</keyword>
<name>A0A3D5QDL2_FLESI</name>
<keyword evidence="1" id="KW-1133">Transmembrane helix</keyword>
<dbReference type="SUPFAM" id="SSF46626">
    <property type="entry name" value="Cytochrome c"/>
    <property type="match status" value="1"/>
</dbReference>
<dbReference type="InterPro" id="IPR036909">
    <property type="entry name" value="Cyt_c-like_dom_sf"/>
</dbReference>
<evidence type="ECO:0000256" key="1">
    <source>
        <dbReference type="SAM" id="Phobius"/>
    </source>
</evidence>
<comment type="caution">
    <text evidence="3">The sequence shown here is derived from an EMBL/GenBank/DDBJ whole genome shotgun (WGS) entry which is preliminary data.</text>
</comment>
<dbReference type="EMBL" id="DPPF01000137">
    <property type="protein sequence ID" value="HCW93369.1"/>
    <property type="molecule type" value="Genomic_DNA"/>
</dbReference>
<evidence type="ECO:0000313" key="3">
    <source>
        <dbReference type="EMBL" id="HCW93369.1"/>
    </source>
</evidence>
<reference evidence="3 4" key="1">
    <citation type="journal article" date="2018" name="Nat. Biotechnol.">
        <title>A standardized bacterial taxonomy based on genome phylogeny substantially revises the tree of life.</title>
        <authorList>
            <person name="Parks D.H."/>
            <person name="Chuvochina M."/>
            <person name="Waite D.W."/>
            <person name="Rinke C."/>
            <person name="Skarshewski A."/>
            <person name="Chaumeil P.A."/>
            <person name="Hugenholtz P."/>
        </authorList>
    </citation>
    <scope>NUCLEOTIDE SEQUENCE [LARGE SCALE GENOMIC DNA]</scope>
    <source>
        <strain evidence="3">UBA8672</strain>
    </source>
</reference>
<gene>
    <name evidence="3" type="ORF">DHM44_06785</name>
</gene>
<proteinExistence type="predicted"/>
<organism evidence="3 4">
    <name type="scientific">Flexistipes sinusarabici</name>
    <dbReference type="NCBI Taxonomy" id="2352"/>
    <lineage>
        <taxon>Bacteria</taxon>
        <taxon>Pseudomonadati</taxon>
        <taxon>Deferribacterota</taxon>
        <taxon>Deferribacteres</taxon>
        <taxon>Deferribacterales</taxon>
        <taxon>Flexistipitaceae</taxon>
        <taxon>Flexistipes</taxon>
    </lineage>
</organism>
<feature type="signal peptide" evidence="2">
    <location>
        <begin position="1"/>
        <end position="23"/>
    </location>
</feature>
<feature type="chain" id="PRO_5017810761" description="Cytochrome c domain-containing protein" evidence="2">
    <location>
        <begin position="24"/>
        <end position="150"/>
    </location>
</feature>
<protein>
    <recommendedName>
        <fullName evidence="5">Cytochrome c domain-containing protein</fullName>
    </recommendedName>
</protein>
<dbReference type="GO" id="GO:0020037">
    <property type="term" value="F:heme binding"/>
    <property type="evidence" value="ECO:0007669"/>
    <property type="project" value="InterPro"/>
</dbReference>
<keyword evidence="1" id="KW-0472">Membrane</keyword>
<accession>A0A3D5QDL2</accession>
<dbReference type="AlphaFoldDB" id="A0A3D5QDL2"/>
<evidence type="ECO:0000313" key="4">
    <source>
        <dbReference type="Proteomes" id="UP000262325"/>
    </source>
</evidence>
<sequence>MRKFLSIIIILMFFAFLPMIAPAETTFGEPFSNGSPACVSCHSIAAAGYTTPTWAIDLSTVYNDLGGDPEVMKMVIKSSGVKAMDAVYGNAAIPAKELDAKVSSFAAISSEKQAKLSSFGIYTAAGGVFVVFLIIVRLFFRRNNKLEENR</sequence>